<evidence type="ECO:0000256" key="8">
    <source>
        <dbReference type="ARBA" id="ARBA00022989"/>
    </source>
</evidence>
<feature type="transmembrane region" description="Helical" evidence="11">
    <location>
        <begin position="1361"/>
        <end position="1381"/>
    </location>
</feature>
<feature type="transmembrane region" description="Helical" evidence="11">
    <location>
        <begin position="775"/>
        <end position="799"/>
    </location>
</feature>
<feature type="transmembrane region" description="Helical" evidence="11">
    <location>
        <begin position="690"/>
        <end position="712"/>
    </location>
</feature>
<feature type="domain" description="ABC transporter" evidence="12">
    <location>
        <begin position="164"/>
        <end position="451"/>
    </location>
</feature>
<dbReference type="GO" id="GO:0140359">
    <property type="term" value="F:ABC-type transporter activity"/>
    <property type="evidence" value="ECO:0007669"/>
    <property type="project" value="InterPro"/>
</dbReference>
<keyword evidence="5" id="KW-0677">Repeat</keyword>
<feature type="transmembrane region" description="Helical" evidence="11">
    <location>
        <begin position="1388"/>
        <end position="1411"/>
    </location>
</feature>
<keyword evidence="9 11" id="KW-0472">Membrane</keyword>
<feature type="transmembrane region" description="Helical" evidence="11">
    <location>
        <begin position="580"/>
        <end position="600"/>
    </location>
</feature>
<evidence type="ECO:0000256" key="11">
    <source>
        <dbReference type="SAM" id="Phobius"/>
    </source>
</evidence>
<dbReference type="Pfam" id="PF14510">
    <property type="entry name" value="ABC_trans_N"/>
    <property type="match status" value="1"/>
</dbReference>
<accession>A0A176W6D1</accession>
<keyword evidence="4 11" id="KW-0812">Transmembrane</keyword>
<gene>
    <name evidence="13" type="ORF">AXG93_223s1090</name>
</gene>
<dbReference type="GO" id="GO:0005886">
    <property type="term" value="C:plasma membrane"/>
    <property type="evidence" value="ECO:0007669"/>
    <property type="project" value="UniProtKB-ARBA"/>
</dbReference>
<dbReference type="FunFam" id="3.40.50.300:FF:000179">
    <property type="entry name" value="ABC transporter G family member 34"/>
    <property type="match status" value="1"/>
</dbReference>
<dbReference type="FunFam" id="3.40.50.300:FF:000059">
    <property type="entry name" value="ABC transporter G family member 40"/>
    <property type="match status" value="1"/>
</dbReference>
<keyword evidence="8 11" id="KW-1133">Transmembrane helix</keyword>
<dbReference type="SUPFAM" id="SSF52540">
    <property type="entry name" value="P-loop containing nucleoside triphosphate hydrolases"/>
    <property type="match status" value="2"/>
</dbReference>
<dbReference type="InterPro" id="IPR003439">
    <property type="entry name" value="ABC_transporter-like_ATP-bd"/>
</dbReference>
<feature type="transmembrane region" description="Helical" evidence="11">
    <location>
        <begin position="1275"/>
        <end position="1293"/>
    </location>
</feature>
<name>A0A176W6D1_MARPO</name>
<evidence type="ECO:0000313" key="13">
    <source>
        <dbReference type="EMBL" id="OAE28273.1"/>
    </source>
</evidence>
<dbReference type="Pfam" id="PF00005">
    <property type="entry name" value="ABC_tran"/>
    <property type="match status" value="2"/>
</dbReference>
<sequence length="1531" mass="172218">MAAPTGMESLPSVGRGRRSGSMRDWVRPDDAFAIASQARRGDDETDEEALQWAALEKLSTYDRMRTTIFENLKGSKKELLQLELKDMSRAQNQYLIQKLFQMNPEEDNEKFLAKLRSRIDRVSIDLPKVEVRYENLTVDADVQVGTRALPTLTNTMLSIAEMILETLRIMRRKKTKLEILENVSGILKPGRMTLLLGPPGSGKTTLLLALAGQLDTKLRTSGTITYNGHTLSEFKPRKTAAYISQTDLHSPELTVRETLQYSARFQGIGSRYVSHNLQLVPVLLSSELLTELVKREKELGIHPEPDVDAFMKGVSTSEVSYDLVTEYIMKILGLDICADTLVGDQIVRGISGGQKKRVTTGEMLVGPMKTLFMDEISTGLDSSTTYQIIKCLGQFAHVIESTIFISLLQPAPETYELFDDLVLISDGKLVYHGPRDSVLEFLETCGFRCPERKGVADFLQEVTSRKDQEQYWIDKSKPYRFVTVGEFSEAYKRFHVGQAMAEELKIPYDKSKSHKAALIFSQWSMPKWDLLKVTFDREVTLLKRSSFIYIFKSSQLALQALIATSAFFRTRMHHRTVNDAQIMSGALFFSIVSVMFNGFAETTMIVTRLPVFYKQRSMRFFPAWTFSVSTFILRLPFAVIETSVWVCIVYYTIGMAPNVGRFFRQLVFVIFAHIMASSMFRMIAGLTQTLVIANSLGSLTLLLVFVLGGFVLPRTSIKDWWIWGYYISPLSYALNGVAVNEFLAPQWRKPSGIPGDNHTLGRKYLKNAGLFARGYWYYLAAGVMIIDSLIFTAVFTWAITYLRAPGSRSVGMSPETLAEREANRTGKSLHIESLSKRPTLLPIKVVKSMIPRSLNGNTGSKNKSHTSTEITSEDGGNESSRSGAGEVQLSQQPSSNEASTSASGEIVPSSKVVSKKGMVLPFQPYAISFSGVNYYVDMPPAMREATGEESGSKLQLLQDITGAFRPGVLTALMGVTGAGKSTLMDVLAGRKTKGIIEGDIRISGFAKKHETFARIAGYCEQNDIHSPQVTVKESLIFSAWLRLSRDVEPDTKMQFVQEVMDLVELATLKDALVGLPGQSGLSTEQRKRLTIAVELVANPSIIFMDEPTSGLDARAAAIVMRTVRNTVDTGRTVVCTIHQPSIDNFEAFDELLLLKRGGQVVYAGPLGRNSCSLVEYFEAIPGVPKIKDGYNPAAWMLEVTSQGTENKLNVNFFEIYKNSALFERNKALVSELSTPAPNTEDIYFSEKFSQPFLVQLKYCLLKKHWTYWRSPDYNILRFALAFFSALFFGSMFWRVGHHTNSQASLFSIMGSIYASQLFIGVQFSSSVQPLVATERTVFYREKTAGMYSEIPYALAQMMIEVPYIFATASMYALITYAMMNLQWQADKFFWYLYFLFMTQLYFTFYGITAVALSPNSLIAAVVSGFFYNIWNLFAGFIIPKPKLPVWWRWFYWVNPIAYTLYGCIASQFGDMDDKYVISAEGDRSTVKQFVEHHFGFKHSFLPFISLMMLGFVAMFAVITIFAMKFLNYQSR</sequence>
<comment type="subcellular location">
    <subcellularLocation>
        <location evidence="1">Membrane</location>
        <topology evidence="1">Multi-pass membrane protein</topology>
    </subcellularLocation>
</comment>
<dbReference type="Pfam" id="PF01061">
    <property type="entry name" value="ABC2_membrane"/>
    <property type="match status" value="2"/>
</dbReference>
<organism evidence="13 14">
    <name type="scientific">Marchantia polymorpha subsp. ruderalis</name>
    <dbReference type="NCBI Taxonomy" id="1480154"/>
    <lineage>
        <taxon>Eukaryota</taxon>
        <taxon>Viridiplantae</taxon>
        <taxon>Streptophyta</taxon>
        <taxon>Embryophyta</taxon>
        <taxon>Marchantiophyta</taxon>
        <taxon>Marchantiopsida</taxon>
        <taxon>Marchantiidae</taxon>
        <taxon>Marchantiales</taxon>
        <taxon>Marchantiaceae</taxon>
        <taxon>Marchantia</taxon>
    </lineage>
</organism>
<feature type="compositionally biased region" description="Polar residues" evidence="10">
    <location>
        <begin position="877"/>
        <end position="903"/>
    </location>
</feature>
<comment type="caution">
    <text evidence="13">The sequence shown here is derived from an EMBL/GenBank/DDBJ whole genome shotgun (WGS) entry which is preliminary data.</text>
</comment>
<dbReference type="InterPro" id="IPR034001">
    <property type="entry name" value="ABCG_PDR_1"/>
</dbReference>
<evidence type="ECO:0000256" key="7">
    <source>
        <dbReference type="ARBA" id="ARBA00022840"/>
    </source>
</evidence>
<feature type="transmembrane region" description="Helical" evidence="11">
    <location>
        <begin position="620"/>
        <end position="653"/>
    </location>
</feature>
<keyword evidence="7" id="KW-0067">ATP-binding</keyword>
<proteinExistence type="inferred from homology"/>
<dbReference type="PANTHER" id="PTHR19241">
    <property type="entry name" value="ATP-BINDING CASSETTE TRANSPORTER"/>
    <property type="match status" value="1"/>
</dbReference>
<feature type="transmembrane region" description="Helical" evidence="11">
    <location>
        <begin position="1449"/>
        <end position="1468"/>
    </location>
</feature>
<evidence type="ECO:0000256" key="1">
    <source>
        <dbReference type="ARBA" id="ARBA00004141"/>
    </source>
</evidence>
<feature type="transmembrane region" description="Helical" evidence="11">
    <location>
        <begin position="1417"/>
        <end position="1437"/>
    </location>
</feature>
<evidence type="ECO:0000256" key="10">
    <source>
        <dbReference type="SAM" id="MobiDB-lite"/>
    </source>
</evidence>
<keyword evidence="3" id="KW-0813">Transport</keyword>
<evidence type="ECO:0000256" key="9">
    <source>
        <dbReference type="ARBA" id="ARBA00023136"/>
    </source>
</evidence>
<dbReference type="CDD" id="cd03232">
    <property type="entry name" value="ABCG_PDR_domain2"/>
    <property type="match status" value="1"/>
</dbReference>
<dbReference type="InterPro" id="IPR034003">
    <property type="entry name" value="ABCG_PDR_2"/>
</dbReference>
<dbReference type="Proteomes" id="UP000077202">
    <property type="component" value="Unassembled WGS sequence"/>
</dbReference>
<dbReference type="InterPro" id="IPR027417">
    <property type="entry name" value="P-loop_NTPase"/>
</dbReference>
<protein>
    <recommendedName>
        <fullName evidence="12">ABC transporter domain-containing protein</fullName>
    </recommendedName>
</protein>
<evidence type="ECO:0000313" key="14">
    <source>
        <dbReference type="Proteomes" id="UP000077202"/>
    </source>
</evidence>
<feature type="transmembrane region" description="Helical" evidence="11">
    <location>
        <begin position="1500"/>
        <end position="1523"/>
    </location>
</feature>
<evidence type="ECO:0000256" key="3">
    <source>
        <dbReference type="ARBA" id="ARBA00022448"/>
    </source>
</evidence>
<evidence type="ECO:0000256" key="5">
    <source>
        <dbReference type="ARBA" id="ARBA00022737"/>
    </source>
</evidence>
<dbReference type="PROSITE" id="PS50893">
    <property type="entry name" value="ABC_TRANSPORTER_2"/>
    <property type="match status" value="2"/>
</dbReference>
<feature type="transmembrane region" description="Helical" evidence="11">
    <location>
        <begin position="547"/>
        <end position="568"/>
    </location>
</feature>
<feature type="region of interest" description="Disordered" evidence="10">
    <location>
        <begin position="852"/>
        <end position="907"/>
    </location>
</feature>
<dbReference type="GO" id="GO:0016887">
    <property type="term" value="F:ATP hydrolysis activity"/>
    <property type="evidence" value="ECO:0007669"/>
    <property type="project" value="InterPro"/>
</dbReference>
<dbReference type="InterPro" id="IPR013525">
    <property type="entry name" value="ABC2_TM"/>
</dbReference>
<dbReference type="EMBL" id="LVLJ01001743">
    <property type="protein sequence ID" value="OAE28273.1"/>
    <property type="molecule type" value="Genomic_DNA"/>
</dbReference>
<dbReference type="InterPro" id="IPR013581">
    <property type="entry name" value="PDR_assoc"/>
</dbReference>
<evidence type="ECO:0000256" key="6">
    <source>
        <dbReference type="ARBA" id="ARBA00022741"/>
    </source>
</evidence>
<feature type="domain" description="ABC transporter" evidence="12">
    <location>
        <begin position="942"/>
        <end position="1181"/>
    </location>
</feature>
<reference evidence="13" key="1">
    <citation type="submission" date="2016-03" db="EMBL/GenBank/DDBJ databases">
        <title>Mechanisms controlling the formation of the plant cell surface in tip-growing cells are functionally conserved among land plants.</title>
        <authorList>
            <person name="Honkanen S."/>
            <person name="Jones V.A."/>
            <person name="Morieri G."/>
            <person name="Champion C."/>
            <person name="Hetherington A.J."/>
            <person name="Kelly S."/>
            <person name="Saint-Marcoux D."/>
            <person name="Proust H."/>
            <person name="Prescott H."/>
            <person name="Dolan L."/>
        </authorList>
    </citation>
    <scope>NUCLEOTIDE SEQUENCE [LARGE SCALE GENOMIC DNA]</scope>
    <source>
        <tissue evidence="13">Whole gametophyte</tissue>
    </source>
</reference>
<dbReference type="InterPro" id="IPR029481">
    <property type="entry name" value="ABC_trans_N"/>
</dbReference>
<comment type="similarity">
    <text evidence="2">Belongs to the ABC transporter superfamily. ABCG family. PDR (TC 3.A.1.205) subfamily.</text>
</comment>
<feature type="transmembrane region" description="Helical" evidence="11">
    <location>
        <begin position="665"/>
        <end position="684"/>
    </location>
</feature>
<dbReference type="Pfam" id="PF08370">
    <property type="entry name" value="PDR_assoc"/>
    <property type="match status" value="1"/>
</dbReference>
<dbReference type="InterPro" id="IPR003593">
    <property type="entry name" value="AAA+_ATPase"/>
</dbReference>
<evidence type="ECO:0000256" key="2">
    <source>
        <dbReference type="ARBA" id="ARBA00006012"/>
    </source>
</evidence>
<dbReference type="CDD" id="cd03233">
    <property type="entry name" value="ABCG_PDR_domain1"/>
    <property type="match status" value="1"/>
</dbReference>
<feature type="region of interest" description="Disordered" evidence="10">
    <location>
        <begin position="1"/>
        <end position="24"/>
    </location>
</feature>
<dbReference type="SMART" id="SM00382">
    <property type="entry name" value="AAA"/>
    <property type="match status" value="2"/>
</dbReference>
<dbReference type="Gene3D" id="3.40.50.300">
    <property type="entry name" value="P-loop containing nucleotide triphosphate hydrolases"/>
    <property type="match status" value="2"/>
</dbReference>
<dbReference type="GO" id="GO:0005524">
    <property type="term" value="F:ATP binding"/>
    <property type="evidence" value="ECO:0007669"/>
    <property type="project" value="UniProtKB-KW"/>
</dbReference>
<keyword evidence="6" id="KW-0547">Nucleotide-binding</keyword>
<feature type="transmembrane region" description="Helical" evidence="11">
    <location>
        <begin position="1305"/>
        <end position="1323"/>
    </location>
</feature>
<evidence type="ECO:0000259" key="12">
    <source>
        <dbReference type="PROSITE" id="PS50893"/>
    </source>
</evidence>
<keyword evidence="14" id="KW-1185">Reference proteome</keyword>
<feature type="compositionally biased region" description="Polar residues" evidence="10">
    <location>
        <begin position="854"/>
        <end position="870"/>
    </location>
</feature>
<evidence type="ECO:0000256" key="4">
    <source>
        <dbReference type="ARBA" id="ARBA00022692"/>
    </source>
</evidence>